<dbReference type="GO" id="GO:0005768">
    <property type="term" value="C:endosome"/>
    <property type="evidence" value="ECO:0007669"/>
    <property type="project" value="TreeGrafter"/>
</dbReference>
<dbReference type="SUPFAM" id="SSF48464">
    <property type="entry name" value="ENTH/VHS domain"/>
    <property type="match status" value="1"/>
</dbReference>
<feature type="compositionally biased region" description="Polar residues" evidence="1">
    <location>
        <begin position="177"/>
        <end position="187"/>
    </location>
</feature>
<dbReference type="InterPro" id="IPR008942">
    <property type="entry name" value="ENTH_VHS"/>
</dbReference>
<dbReference type="PhylomeDB" id="A0A060TAC3"/>
<evidence type="ECO:0000256" key="1">
    <source>
        <dbReference type="SAM" id="MobiDB-lite"/>
    </source>
</evidence>
<evidence type="ECO:0000313" key="3">
    <source>
        <dbReference type="EMBL" id="CDP37704.1"/>
    </source>
</evidence>
<feature type="domain" description="ENTH" evidence="2">
    <location>
        <begin position="11"/>
        <end position="143"/>
    </location>
</feature>
<reference evidence="3" key="1">
    <citation type="submission" date="2014-02" db="EMBL/GenBank/DDBJ databases">
        <authorList>
            <person name="Genoscope - CEA"/>
        </authorList>
    </citation>
    <scope>NUCLEOTIDE SEQUENCE</scope>
    <source>
        <strain evidence="3">LS3</strain>
    </source>
</reference>
<dbReference type="AlphaFoldDB" id="A0A060TAC3"/>
<reference evidence="3" key="2">
    <citation type="submission" date="2014-06" db="EMBL/GenBank/DDBJ databases">
        <title>The complete genome of Blastobotrys (Arxula) adeninivorans LS3 - a yeast of biotechnological interest.</title>
        <authorList>
            <person name="Kunze G."/>
            <person name="Gaillardin C."/>
            <person name="Czernicka M."/>
            <person name="Durrens P."/>
            <person name="Martin T."/>
            <person name="Boer E."/>
            <person name="Gabaldon T."/>
            <person name="Cruz J."/>
            <person name="Talla E."/>
            <person name="Marck C."/>
            <person name="Goffeau A."/>
            <person name="Barbe V."/>
            <person name="Baret P."/>
            <person name="Baronian K."/>
            <person name="Beier S."/>
            <person name="Bleykasten C."/>
            <person name="Bode R."/>
            <person name="Casaregola S."/>
            <person name="Despons L."/>
            <person name="Fairhead C."/>
            <person name="Giersberg M."/>
            <person name="Gierski P."/>
            <person name="Hahnel U."/>
            <person name="Hartmann A."/>
            <person name="Jankowska D."/>
            <person name="Jubin C."/>
            <person name="Jung P."/>
            <person name="Lafontaine I."/>
            <person name="Leh-Louis V."/>
            <person name="Lemaire M."/>
            <person name="Marcet-Houben M."/>
            <person name="Mascher M."/>
            <person name="Morel G."/>
            <person name="Richard G.-F."/>
            <person name="Riechen J."/>
            <person name="Sacerdot C."/>
            <person name="Sarkar A."/>
            <person name="Savel G."/>
            <person name="Schacherer J."/>
            <person name="Sherman D."/>
            <person name="Straub M.-L."/>
            <person name="Stein N."/>
            <person name="Thierry A."/>
            <person name="Trautwein-Schult A."/>
            <person name="Westhof E."/>
            <person name="Worch S."/>
            <person name="Dujon B."/>
            <person name="Souciet J.-L."/>
            <person name="Wincker P."/>
            <person name="Scholz U."/>
            <person name="Neuveglise N."/>
        </authorList>
    </citation>
    <scope>NUCLEOTIDE SEQUENCE</scope>
    <source>
        <strain evidence="3">LS3</strain>
    </source>
</reference>
<sequence>MSKQLRRSLKNVTNGYSSVEIQVRNATSNDSWGPSTGDMHEIALLTYHDKYVQDVVKILEKRLNDKGKNWRHIMKALTIVLYCLYEGSDVFLSWLRSKAFLIATLRAFRYVDSRNIDHGGPIRTKSMALTELLQNDEKLAKEKENYRLIRAQMGKPGILDLNSPRPRNPEFRPSQDFGPSSRLTLDLSSLGRPESSSEAPSPRRSGPVSEGRYSLSVSRQLHPIEEGNELVQIASREVLEMQPSFSLVN</sequence>
<dbReference type="GO" id="GO:0005886">
    <property type="term" value="C:plasma membrane"/>
    <property type="evidence" value="ECO:0007669"/>
    <property type="project" value="TreeGrafter"/>
</dbReference>
<name>A0A060TAC3_BLAAD</name>
<dbReference type="InterPro" id="IPR013809">
    <property type="entry name" value="ENTH"/>
</dbReference>
<dbReference type="EMBL" id="HG937694">
    <property type="protein sequence ID" value="CDP37704.1"/>
    <property type="molecule type" value="Genomic_DNA"/>
</dbReference>
<dbReference type="GO" id="GO:0030125">
    <property type="term" value="C:clathrin vesicle coat"/>
    <property type="evidence" value="ECO:0007669"/>
    <property type="project" value="TreeGrafter"/>
</dbReference>
<organism evidence="3">
    <name type="scientific">Blastobotrys adeninivorans</name>
    <name type="common">Yeast</name>
    <name type="synonym">Arxula adeninivorans</name>
    <dbReference type="NCBI Taxonomy" id="409370"/>
    <lineage>
        <taxon>Eukaryota</taxon>
        <taxon>Fungi</taxon>
        <taxon>Dikarya</taxon>
        <taxon>Ascomycota</taxon>
        <taxon>Saccharomycotina</taxon>
        <taxon>Dipodascomycetes</taxon>
        <taxon>Dipodascales</taxon>
        <taxon>Trichomonascaceae</taxon>
        <taxon>Blastobotrys</taxon>
    </lineage>
</organism>
<dbReference type="PANTHER" id="PTHR12276:SF110">
    <property type="entry name" value="EPSIN-1-RELATED"/>
    <property type="match status" value="1"/>
</dbReference>
<dbReference type="PANTHER" id="PTHR12276">
    <property type="entry name" value="EPSIN/ENT-RELATED"/>
    <property type="match status" value="1"/>
</dbReference>
<evidence type="ECO:0000259" key="2">
    <source>
        <dbReference type="PROSITE" id="PS50942"/>
    </source>
</evidence>
<dbReference type="GO" id="GO:0030276">
    <property type="term" value="F:clathrin binding"/>
    <property type="evidence" value="ECO:0007669"/>
    <property type="project" value="TreeGrafter"/>
</dbReference>
<dbReference type="PROSITE" id="PS50942">
    <property type="entry name" value="ENTH"/>
    <property type="match status" value="1"/>
</dbReference>
<dbReference type="GO" id="GO:0006897">
    <property type="term" value="P:endocytosis"/>
    <property type="evidence" value="ECO:0007669"/>
    <property type="project" value="TreeGrafter"/>
</dbReference>
<dbReference type="Pfam" id="PF01417">
    <property type="entry name" value="ENTH"/>
    <property type="match status" value="1"/>
</dbReference>
<accession>A0A060TAC3</accession>
<gene>
    <name evidence="3" type="ORF">GNLVRS02_ARAD1D17556g</name>
</gene>
<dbReference type="SMART" id="SM00273">
    <property type="entry name" value="ENTH"/>
    <property type="match status" value="1"/>
</dbReference>
<dbReference type="Gene3D" id="1.25.40.90">
    <property type="match status" value="1"/>
</dbReference>
<dbReference type="GO" id="GO:0007015">
    <property type="term" value="P:actin filament organization"/>
    <property type="evidence" value="ECO:0007669"/>
    <property type="project" value="TreeGrafter"/>
</dbReference>
<proteinExistence type="predicted"/>
<feature type="region of interest" description="Disordered" evidence="1">
    <location>
        <begin position="157"/>
        <end position="220"/>
    </location>
</feature>
<protein>
    <submittedName>
        <fullName evidence="3">ARAD1D17556p</fullName>
    </submittedName>
</protein>
<feature type="compositionally biased region" description="Low complexity" evidence="1">
    <location>
        <begin position="191"/>
        <end position="207"/>
    </location>
</feature>
<dbReference type="GO" id="GO:0005543">
    <property type="term" value="F:phospholipid binding"/>
    <property type="evidence" value="ECO:0007669"/>
    <property type="project" value="TreeGrafter"/>
</dbReference>